<name>A0ABY5YJ71_9DEIO</name>
<evidence type="ECO:0000313" key="3">
    <source>
        <dbReference type="Proteomes" id="UP001060261"/>
    </source>
</evidence>
<evidence type="ECO:0000313" key="2">
    <source>
        <dbReference type="EMBL" id="UWX64176.1"/>
    </source>
</evidence>
<sequence length="87" mass="9352">MFLPTDAPRFLDRTAPTGPVRSGRPVTFGEALGVREGEGLELNACKAAVCAHCGAEPRLYTHASPRGREIAIWIPKEHRCPLKAAAS</sequence>
<proteinExistence type="predicted"/>
<accession>A0ABY5YJ71</accession>
<keyword evidence="3" id="KW-1185">Reference proteome</keyword>
<protein>
    <submittedName>
        <fullName evidence="2">Uncharacterized protein</fullName>
    </submittedName>
</protein>
<feature type="region of interest" description="Disordered" evidence="1">
    <location>
        <begin position="1"/>
        <end position="24"/>
    </location>
</feature>
<dbReference type="EMBL" id="CP104213">
    <property type="protein sequence ID" value="UWX64176.1"/>
    <property type="molecule type" value="Genomic_DNA"/>
</dbReference>
<dbReference type="RefSeq" id="WP_260560451.1">
    <property type="nucleotide sequence ID" value="NZ_BAABEC010000020.1"/>
</dbReference>
<reference evidence="2" key="1">
    <citation type="submission" date="2022-09" db="EMBL/GenBank/DDBJ databases">
        <title>genome sequence of Deinococcus rubellus.</title>
        <authorList>
            <person name="Srinivasan S."/>
        </authorList>
    </citation>
    <scope>NUCLEOTIDE SEQUENCE</scope>
    <source>
        <strain evidence="2">Ant6</strain>
    </source>
</reference>
<organism evidence="2 3">
    <name type="scientific">Deinococcus rubellus</name>
    <dbReference type="NCBI Taxonomy" id="1889240"/>
    <lineage>
        <taxon>Bacteria</taxon>
        <taxon>Thermotogati</taxon>
        <taxon>Deinococcota</taxon>
        <taxon>Deinococci</taxon>
        <taxon>Deinococcales</taxon>
        <taxon>Deinococcaceae</taxon>
        <taxon>Deinococcus</taxon>
    </lineage>
</organism>
<gene>
    <name evidence="2" type="ORF">N0D28_00395</name>
</gene>
<evidence type="ECO:0000256" key="1">
    <source>
        <dbReference type="SAM" id="MobiDB-lite"/>
    </source>
</evidence>
<dbReference type="Proteomes" id="UP001060261">
    <property type="component" value="Chromosome"/>
</dbReference>